<comment type="similarity">
    <text evidence="1 4">Belongs to the bacterial ribosomal protein bS16 family.</text>
</comment>
<gene>
    <name evidence="4 5" type="primary">rps16</name>
</gene>
<dbReference type="GO" id="GO:0009507">
    <property type="term" value="C:chloroplast"/>
    <property type="evidence" value="ECO:0007669"/>
    <property type="project" value="UniProtKB-SubCell"/>
</dbReference>
<protein>
    <recommendedName>
        <fullName evidence="4">Small ribosomal subunit protein bS16c</fullName>
    </recommendedName>
</protein>
<keyword evidence="5" id="KW-0934">Plastid</keyword>
<dbReference type="NCBIfam" id="TIGR00002">
    <property type="entry name" value="S16"/>
    <property type="match status" value="1"/>
</dbReference>
<proteinExistence type="inferred from homology"/>
<keyword evidence="5" id="KW-0150">Chloroplast</keyword>
<dbReference type="GO" id="GO:0003735">
    <property type="term" value="F:structural constituent of ribosome"/>
    <property type="evidence" value="ECO:0007669"/>
    <property type="project" value="InterPro"/>
</dbReference>
<evidence type="ECO:0000256" key="2">
    <source>
        <dbReference type="ARBA" id="ARBA00022980"/>
    </source>
</evidence>
<dbReference type="GO" id="GO:0015935">
    <property type="term" value="C:small ribosomal subunit"/>
    <property type="evidence" value="ECO:0007669"/>
    <property type="project" value="TreeGrafter"/>
</dbReference>
<organism evidence="5">
    <name type="scientific">Astrosyne radiata</name>
    <dbReference type="NCBI Taxonomy" id="1158023"/>
    <lineage>
        <taxon>Eukaryota</taxon>
        <taxon>Sar</taxon>
        <taxon>Stramenopiles</taxon>
        <taxon>Ochrophyta</taxon>
        <taxon>Bacillariophyta</taxon>
        <taxon>Fragilariophyceae</taxon>
        <taxon>Fragilariophycidae</taxon>
        <taxon>Cyclophorales</taxon>
        <taxon>Cyclophoraceae</taxon>
        <taxon>Astrosyne</taxon>
    </lineage>
</organism>
<dbReference type="GeneID" id="36960271"/>
<dbReference type="PROSITE" id="PS00732">
    <property type="entry name" value="RIBOSOMAL_S16"/>
    <property type="match status" value="1"/>
</dbReference>
<dbReference type="HAMAP" id="MF_00385">
    <property type="entry name" value="Ribosomal_bS16"/>
    <property type="match status" value="1"/>
</dbReference>
<comment type="subcellular location">
    <subcellularLocation>
        <location evidence="4">Plastid</location>
        <location evidence="4">Chloroplast</location>
    </subcellularLocation>
</comment>
<evidence type="ECO:0000256" key="3">
    <source>
        <dbReference type="ARBA" id="ARBA00023274"/>
    </source>
</evidence>
<keyword evidence="3 4" id="KW-0687">Ribonucleoprotein</keyword>
<evidence type="ECO:0000313" key="5">
    <source>
        <dbReference type="EMBL" id="AWT40342.1"/>
    </source>
</evidence>
<dbReference type="PANTHER" id="PTHR12919:SF20">
    <property type="entry name" value="SMALL RIBOSOMAL SUBUNIT PROTEIN BS16M"/>
    <property type="match status" value="1"/>
</dbReference>
<dbReference type="RefSeq" id="YP_009497629.1">
    <property type="nucleotide sequence ID" value="NC_038008.1"/>
</dbReference>
<geneLocation type="chloroplast" evidence="5"/>
<dbReference type="InterPro" id="IPR020592">
    <property type="entry name" value="Ribosomal_bS16_CS"/>
</dbReference>
<keyword evidence="2 4" id="KW-0689">Ribosomal protein</keyword>
<dbReference type="InterPro" id="IPR023803">
    <property type="entry name" value="Ribosomal_bS16_dom_sf"/>
</dbReference>
<name>A0A2U9NTJ2_9STRA</name>
<dbReference type="EMBL" id="MG755807">
    <property type="protein sequence ID" value="AWT40342.1"/>
    <property type="molecule type" value="Genomic_DNA"/>
</dbReference>
<accession>A0A2U9NTJ2</accession>
<dbReference type="Gene3D" id="3.30.1320.10">
    <property type="match status" value="1"/>
</dbReference>
<evidence type="ECO:0000256" key="1">
    <source>
        <dbReference type="ARBA" id="ARBA00006668"/>
    </source>
</evidence>
<sequence>MLKLRLKRIGRKHSPTFRLVIMKNNSKRNGYSIDEVGYYNPSNKKCCLNIKKIHNWLKKGVKPTKIAASLLQSYIKQYELI</sequence>
<reference evidence="5" key="1">
    <citation type="journal article" date="2018" name="Adv. Bot. Res.">
        <title>Evolution of the Plastid Genomes in Diatoms.</title>
        <authorList>
            <person name="Yu M."/>
            <person name="Ashworth M.P."/>
            <person name="Hajrah N.H."/>
            <person name="Khiyami M.A."/>
            <person name="Sabir M.J."/>
            <person name="Alhebshi A.M."/>
            <person name="Al-Malki A.L."/>
            <person name="Sabir J.S.M."/>
            <person name="Theriot E.C."/>
            <person name="Jansen R.K."/>
        </authorList>
    </citation>
    <scope>NUCLEOTIDE SEQUENCE</scope>
</reference>
<dbReference type="GO" id="GO:0005739">
    <property type="term" value="C:mitochondrion"/>
    <property type="evidence" value="ECO:0007669"/>
    <property type="project" value="GOC"/>
</dbReference>
<dbReference type="SUPFAM" id="SSF54565">
    <property type="entry name" value="Ribosomal protein S16"/>
    <property type="match status" value="1"/>
</dbReference>
<dbReference type="GO" id="GO:0032543">
    <property type="term" value="P:mitochondrial translation"/>
    <property type="evidence" value="ECO:0007669"/>
    <property type="project" value="TreeGrafter"/>
</dbReference>
<dbReference type="PANTHER" id="PTHR12919">
    <property type="entry name" value="30S RIBOSOMAL PROTEIN S16"/>
    <property type="match status" value="1"/>
</dbReference>
<evidence type="ECO:0000256" key="4">
    <source>
        <dbReference type="HAMAP-Rule" id="MF_00385"/>
    </source>
</evidence>
<dbReference type="InterPro" id="IPR000307">
    <property type="entry name" value="Ribosomal_bS16"/>
</dbReference>
<dbReference type="Pfam" id="PF00886">
    <property type="entry name" value="Ribosomal_S16"/>
    <property type="match status" value="1"/>
</dbReference>
<dbReference type="AlphaFoldDB" id="A0A2U9NTJ2"/>